<dbReference type="Pfam" id="PF00654">
    <property type="entry name" value="Voltage_CLC"/>
    <property type="match status" value="1"/>
</dbReference>
<keyword evidence="3 12" id="KW-0813">Transport</keyword>
<dbReference type="SUPFAM" id="SSF54631">
    <property type="entry name" value="CBS-domain pair"/>
    <property type="match status" value="1"/>
</dbReference>
<dbReference type="PANTHER" id="PTHR11689">
    <property type="entry name" value="CHLORIDE CHANNEL PROTEIN CLC FAMILY MEMBER"/>
    <property type="match status" value="1"/>
</dbReference>
<dbReference type="Gene3D" id="1.10.3080.10">
    <property type="entry name" value="Clc chloride channel"/>
    <property type="match status" value="1"/>
</dbReference>
<feature type="transmembrane region" description="Helical" evidence="12">
    <location>
        <begin position="274"/>
        <end position="298"/>
    </location>
</feature>
<keyword evidence="4 12" id="KW-0812">Transmembrane</keyword>
<dbReference type="EMBL" id="JAEHOE010000110">
    <property type="protein sequence ID" value="KAG2486586.1"/>
    <property type="molecule type" value="Genomic_DNA"/>
</dbReference>
<organism evidence="16 17">
    <name type="scientific">Edaphochlamys debaryana</name>
    <dbReference type="NCBI Taxonomy" id="47281"/>
    <lineage>
        <taxon>Eukaryota</taxon>
        <taxon>Viridiplantae</taxon>
        <taxon>Chlorophyta</taxon>
        <taxon>core chlorophytes</taxon>
        <taxon>Chlorophyceae</taxon>
        <taxon>CS clade</taxon>
        <taxon>Chlamydomonadales</taxon>
        <taxon>Chlamydomonadales incertae sedis</taxon>
        <taxon>Edaphochlamys</taxon>
    </lineage>
</organism>
<evidence type="ECO:0000256" key="1">
    <source>
        <dbReference type="ARBA" id="ARBA00004141"/>
    </source>
</evidence>
<evidence type="ECO:0000256" key="14">
    <source>
        <dbReference type="SAM" id="MobiDB-lite"/>
    </source>
</evidence>
<feature type="compositionally biased region" description="Pro residues" evidence="14">
    <location>
        <begin position="1128"/>
        <end position="1139"/>
    </location>
</feature>
<feature type="region of interest" description="Disordered" evidence="14">
    <location>
        <begin position="764"/>
        <end position="867"/>
    </location>
</feature>
<feature type="region of interest" description="Disordered" evidence="14">
    <location>
        <begin position="1485"/>
        <end position="1557"/>
    </location>
</feature>
<evidence type="ECO:0000256" key="3">
    <source>
        <dbReference type="ARBA" id="ARBA00022448"/>
    </source>
</evidence>
<feature type="transmembrane region" description="Helical" evidence="12">
    <location>
        <begin position="103"/>
        <end position="131"/>
    </location>
</feature>
<dbReference type="InterPro" id="IPR046342">
    <property type="entry name" value="CBS_dom_sf"/>
</dbReference>
<gene>
    <name evidence="16" type="ORF">HYH03_014756</name>
</gene>
<evidence type="ECO:0000256" key="10">
    <source>
        <dbReference type="ARBA" id="ARBA00023214"/>
    </source>
</evidence>
<dbReference type="InterPro" id="IPR051280">
    <property type="entry name" value="Cl-channel/antiporter"/>
</dbReference>
<feature type="transmembrane region" description="Helical" evidence="12">
    <location>
        <begin position="491"/>
        <end position="510"/>
    </location>
</feature>
<feature type="compositionally biased region" description="Low complexity" evidence="14">
    <location>
        <begin position="696"/>
        <end position="718"/>
    </location>
</feature>
<evidence type="ECO:0000256" key="7">
    <source>
        <dbReference type="ARBA" id="ARBA00023065"/>
    </source>
</evidence>
<evidence type="ECO:0000256" key="12">
    <source>
        <dbReference type="RuleBase" id="RU361221"/>
    </source>
</evidence>
<comment type="caution">
    <text evidence="16">The sequence shown here is derived from an EMBL/GenBank/DDBJ whole genome shotgun (WGS) entry which is preliminary data.</text>
</comment>
<keyword evidence="13" id="KW-0175">Coiled coil</keyword>
<dbReference type="OrthoDB" id="428525at2759"/>
<feature type="region of interest" description="Disordered" evidence="14">
    <location>
        <begin position="1435"/>
        <end position="1468"/>
    </location>
</feature>
<evidence type="ECO:0000256" key="4">
    <source>
        <dbReference type="ARBA" id="ARBA00022692"/>
    </source>
</evidence>
<dbReference type="Proteomes" id="UP000612055">
    <property type="component" value="Unassembled WGS sequence"/>
</dbReference>
<keyword evidence="6 12" id="KW-1133">Transmembrane helix</keyword>
<keyword evidence="7 12" id="KW-0406">Ion transport</keyword>
<dbReference type="InterPro" id="IPR001807">
    <property type="entry name" value="ClC"/>
</dbReference>
<evidence type="ECO:0000256" key="9">
    <source>
        <dbReference type="ARBA" id="ARBA00023136"/>
    </source>
</evidence>
<comment type="subcellular location">
    <subcellularLocation>
        <location evidence="1 12">Membrane</location>
        <topology evidence="1 12">Multi-pass membrane protein</topology>
    </subcellularLocation>
</comment>
<comment type="similarity">
    <text evidence="2 12">Belongs to the chloride channel (TC 2.A.49) family.</text>
</comment>
<protein>
    <recommendedName>
        <fullName evidence="12">Chloride channel protein</fullName>
    </recommendedName>
</protein>
<feature type="transmembrane region" description="Helical" evidence="12">
    <location>
        <begin position="595"/>
        <end position="613"/>
    </location>
</feature>
<feature type="compositionally biased region" description="Gly residues" evidence="14">
    <location>
        <begin position="1374"/>
        <end position="1384"/>
    </location>
</feature>
<keyword evidence="5" id="KW-0677">Repeat</keyword>
<feature type="compositionally biased region" description="Basic and acidic residues" evidence="14">
    <location>
        <begin position="1485"/>
        <end position="1496"/>
    </location>
</feature>
<feature type="compositionally biased region" description="Gly residues" evidence="14">
    <location>
        <begin position="719"/>
        <end position="734"/>
    </location>
</feature>
<keyword evidence="9 12" id="KW-0472">Membrane</keyword>
<feature type="region of interest" description="Disordered" evidence="14">
    <location>
        <begin position="1310"/>
        <end position="1391"/>
    </location>
</feature>
<comment type="caution">
    <text evidence="12">Lacks conserved residue(s) required for the propagation of feature annotation.</text>
</comment>
<keyword evidence="8 11" id="KW-0129">CBS domain</keyword>
<evidence type="ECO:0000256" key="6">
    <source>
        <dbReference type="ARBA" id="ARBA00022989"/>
    </source>
</evidence>
<evidence type="ECO:0000313" key="16">
    <source>
        <dbReference type="EMBL" id="KAG2486586.1"/>
    </source>
</evidence>
<accession>A0A835XMH5</accession>
<feature type="region of interest" description="Disordered" evidence="14">
    <location>
        <begin position="1"/>
        <end position="27"/>
    </location>
</feature>
<dbReference type="SUPFAM" id="SSF81340">
    <property type="entry name" value="Clc chloride channel"/>
    <property type="match status" value="1"/>
</dbReference>
<evidence type="ECO:0000313" key="17">
    <source>
        <dbReference type="Proteomes" id="UP000612055"/>
    </source>
</evidence>
<dbReference type="InterPro" id="IPR000644">
    <property type="entry name" value="CBS_dom"/>
</dbReference>
<dbReference type="GO" id="GO:0016020">
    <property type="term" value="C:membrane"/>
    <property type="evidence" value="ECO:0007669"/>
    <property type="project" value="UniProtKB-SubCell"/>
</dbReference>
<feature type="compositionally biased region" description="Low complexity" evidence="14">
    <location>
        <begin position="1310"/>
        <end position="1323"/>
    </location>
</feature>
<evidence type="ECO:0000256" key="2">
    <source>
        <dbReference type="ARBA" id="ARBA00009476"/>
    </source>
</evidence>
<keyword evidence="10 12" id="KW-0868">Chloride</keyword>
<reference evidence="16" key="1">
    <citation type="journal article" date="2020" name="bioRxiv">
        <title>Comparative genomics of Chlamydomonas.</title>
        <authorList>
            <person name="Craig R.J."/>
            <person name="Hasan A.R."/>
            <person name="Ness R.W."/>
            <person name="Keightley P.D."/>
        </authorList>
    </citation>
    <scope>NUCLEOTIDE SEQUENCE</scope>
    <source>
        <strain evidence="16">CCAP 11/70</strain>
    </source>
</reference>
<dbReference type="PRINTS" id="PR00762">
    <property type="entry name" value="CLCHANNEL"/>
</dbReference>
<evidence type="ECO:0000259" key="15">
    <source>
        <dbReference type="PROSITE" id="PS51371"/>
    </source>
</evidence>
<feature type="transmembrane region" description="Helical" evidence="12">
    <location>
        <begin position="360"/>
        <end position="387"/>
    </location>
</feature>
<feature type="transmembrane region" description="Helical" evidence="12">
    <location>
        <begin position="310"/>
        <end position="332"/>
    </location>
</feature>
<feature type="region of interest" description="Disordered" evidence="14">
    <location>
        <begin position="1119"/>
        <end position="1252"/>
    </location>
</feature>
<evidence type="ECO:0000256" key="5">
    <source>
        <dbReference type="ARBA" id="ARBA00022737"/>
    </source>
</evidence>
<feature type="transmembrane region" description="Helical" evidence="12">
    <location>
        <begin position="408"/>
        <end position="430"/>
    </location>
</feature>
<feature type="compositionally biased region" description="Basic and acidic residues" evidence="14">
    <location>
        <begin position="1214"/>
        <end position="1223"/>
    </location>
</feature>
<feature type="transmembrane region" description="Helical" evidence="12">
    <location>
        <begin position="516"/>
        <end position="534"/>
    </location>
</feature>
<dbReference type="InterPro" id="IPR014743">
    <property type="entry name" value="Cl-channel_core"/>
</dbReference>
<proteinExistence type="inferred from homology"/>
<feature type="region of interest" description="Disordered" evidence="14">
    <location>
        <begin position="686"/>
        <end position="740"/>
    </location>
</feature>
<feature type="coiled-coil region" evidence="13">
    <location>
        <begin position="46"/>
        <end position="73"/>
    </location>
</feature>
<feature type="domain" description="CBS" evidence="15">
    <location>
        <begin position="1052"/>
        <end position="1108"/>
    </location>
</feature>
<dbReference type="PROSITE" id="PS51371">
    <property type="entry name" value="CBS"/>
    <property type="match status" value="1"/>
</dbReference>
<dbReference type="PANTHER" id="PTHR11689:SF136">
    <property type="entry name" value="H(+)_CL(-) EXCHANGE TRANSPORTER 7"/>
    <property type="match status" value="1"/>
</dbReference>
<name>A0A835XMH5_9CHLO</name>
<evidence type="ECO:0000256" key="8">
    <source>
        <dbReference type="ARBA" id="ARBA00023122"/>
    </source>
</evidence>
<evidence type="ECO:0000256" key="13">
    <source>
        <dbReference type="SAM" id="Coils"/>
    </source>
</evidence>
<feature type="transmembrane region" description="Helical" evidence="12">
    <location>
        <begin position="152"/>
        <end position="173"/>
    </location>
</feature>
<evidence type="ECO:0000256" key="11">
    <source>
        <dbReference type="PROSITE-ProRule" id="PRU00703"/>
    </source>
</evidence>
<feature type="compositionally biased region" description="Pro residues" evidence="14">
    <location>
        <begin position="800"/>
        <end position="818"/>
    </location>
</feature>
<keyword evidence="17" id="KW-1185">Reference proteome</keyword>
<dbReference type="GO" id="GO:0005254">
    <property type="term" value="F:chloride channel activity"/>
    <property type="evidence" value="ECO:0007669"/>
    <property type="project" value="UniProtKB-UniRule"/>
</dbReference>
<sequence>MGQQGAVDPRGATSVMADDNSGAPRGVQKLAHHSAEHVVPELLPMDAEMAREVARAQRRLQEAEAQLVKFGRHRANDYEVGESDLRRSLILNISQRQFTSELVFSWTLSVASGVLNGIAGYLINQGIYLLSRVKHEVTLRYIHPGGGFGVPYCVYLAFTLLYALVAGALGSWISPQSAGSSIPEIRCYLNGIHVKGLLTIRTLLAKALGVPLAISSGLVVGKEGSFTHVGAILGGGVAQLGSTTLTRATNGHWHAVLRTRFGSYFRNPISHRDYVAAGAAAGVSSAFSAPIGGILFSVEQGSSFYNFNMLCHAFLAAGVALWVTLLLTNATYQGASLYSTPITAQEQFSVLKKDPGREKFYYYLWELPIFAVMGAGGGLLGAGMIEVNKLLVRYRRRFVLPTQPLRRVTEVVALAALTATAWLLACFLSPCQPTPLPTSVPKPTMLQLYGGMHPQLWCPDGSYSTFGVLFFRPISVAISLLFENPVAAGDPVLFSLSAMATLAGLGWLFMSATVGIGSVTGLFVPSLLVGAASGRLVGRGVRAVAIGAAHAAGVATPAVTISLNSYAVVGAGAVLGGVSRMLLCNTVLVLETAGATALTVPLIAATFVAKLVADLLEPVGVFDLSINRSGYPYLPAEPTHLSDIKLQHALKVGDVMSSQLAALPPHMTLGDLVDALRRYPHYSTFPLAEPAPHTDPTTAAHGGASAAAAAAAPAPHHNGGTGGGGGGSNGGGGGGDEHAAPSAAATAAAAAAVACELRRLSASPSRADAAGGGGGAGEGPPAAPQAEQATATSVPSLRDCPPPPAPLPPPPPPPPPAPTDARNPAVTTSSPAAGATNAPPPLAGQPAKGADPPPPVKHHELAAPPAPGYWTLGTAAAGQTEPHVAAAAAAAAAAVDLAAPPRGVIVGAINRSILLRLIKMRLDLARTASTSPPPTAAEAASAAVEAAATATAAAATAAGERASGFFTALFQRLRPRRAHPGPLRAKSAPSAEPTAWLGASRSAMAGPQAQSLLQQVQDGPGKPPATREGEERLFARMGEAERGAWLDLTHYMQRVPYVVPSTASLARTYKLVRGLGLHHVYVTASSIPVVGLVTRTDLTQANAYRVAYRLAQKEQEAMWAASAAADSAPPPPPPQPPTADGPSDRQTPAVPEGWESWDAEPQPRASEGGSGLAWMSPPTADDGVARGPRGVESDGPHEGGGTMPTEQGAAPVPMRKESFREDGGEGEGAGRAPPASGTLRRRRPPAAPAAAADAAVPATAAAPATAATHPALHLFSQLVYGPGMGAGPGQAVGAEAGGEEAQRPRVLRRASSALGSAKGAAEGRVMRRAASVARGDHHGTGAGAGTGTGADSAGFGFGPFRGSLRRGGRVPGEQGHGQGQGQGHEQGHGARPAGVLAALEAAVVSVVNDTLGLVGASLPASATAMAAAAAATPETGGAAGAAPAAPPGGAGDIEAPAQGPRASAEAGAGPGLVESEAVGHVQDKLEPGMWGDDRRSNAAPGEAAEAPGPPSPACDWPFPLPFAGLGLRHGTDGPAPPELWPDSGADAPPPAHATVAAAAEAAGPLATAPEELLFATLLPPPPPPEPTEAPS</sequence>